<name>A0AAW1LZD5_POPJA</name>
<organism evidence="1 2">
    <name type="scientific">Popillia japonica</name>
    <name type="common">Japanese beetle</name>
    <dbReference type="NCBI Taxonomy" id="7064"/>
    <lineage>
        <taxon>Eukaryota</taxon>
        <taxon>Metazoa</taxon>
        <taxon>Ecdysozoa</taxon>
        <taxon>Arthropoda</taxon>
        <taxon>Hexapoda</taxon>
        <taxon>Insecta</taxon>
        <taxon>Pterygota</taxon>
        <taxon>Neoptera</taxon>
        <taxon>Endopterygota</taxon>
        <taxon>Coleoptera</taxon>
        <taxon>Polyphaga</taxon>
        <taxon>Scarabaeiformia</taxon>
        <taxon>Scarabaeidae</taxon>
        <taxon>Rutelinae</taxon>
        <taxon>Popillia</taxon>
    </lineage>
</organism>
<accession>A0AAW1LZD5</accession>
<protein>
    <submittedName>
        <fullName evidence="1">Uncharacterized protein</fullName>
    </submittedName>
</protein>
<sequence length="169" mass="18851">MTDKFGRSIHRHVIKKHLRSHNVIKHIFKQPSAKEAILLHAKSITTSGIPVQSATTSGVPVVKTTIITLSTDGDLSSTGFYKLQNTGELYYTNKLHKGKITNLVRSKDFVQLVLNLTEIYDPEAKTKKGATQSYIVEDGTILSLKYVGQTPLPKTTEQAYIEILLEEEI</sequence>
<keyword evidence="2" id="KW-1185">Reference proteome</keyword>
<reference evidence="1 2" key="1">
    <citation type="journal article" date="2024" name="BMC Genomics">
        <title>De novo assembly and annotation of Popillia japonica's genome with initial clues to its potential as an invasive pest.</title>
        <authorList>
            <person name="Cucini C."/>
            <person name="Boschi S."/>
            <person name="Funari R."/>
            <person name="Cardaioli E."/>
            <person name="Iannotti N."/>
            <person name="Marturano G."/>
            <person name="Paoli F."/>
            <person name="Bruttini M."/>
            <person name="Carapelli A."/>
            <person name="Frati F."/>
            <person name="Nardi F."/>
        </authorList>
    </citation>
    <scope>NUCLEOTIDE SEQUENCE [LARGE SCALE GENOMIC DNA]</scope>
    <source>
        <strain evidence="1">DMR45628</strain>
    </source>
</reference>
<dbReference type="EMBL" id="JASPKY010000079">
    <property type="protein sequence ID" value="KAK9739027.1"/>
    <property type="molecule type" value="Genomic_DNA"/>
</dbReference>
<dbReference type="Proteomes" id="UP001458880">
    <property type="component" value="Unassembled WGS sequence"/>
</dbReference>
<proteinExistence type="predicted"/>
<evidence type="ECO:0000313" key="2">
    <source>
        <dbReference type="Proteomes" id="UP001458880"/>
    </source>
</evidence>
<comment type="caution">
    <text evidence="1">The sequence shown here is derived from an EMBL/GenBank/DDBJ whole genome shotgun (WGS) entry which is preliminary data.</text>
</comment>
<evidence type="ECO:0000313" key="1">
    <source>
        <dbReference type="EMBL" id="KAK9739027.1"/>
    </source>
</evidence>
<dbReference type="AlphaFoldDB" id="A0AAW1LZD5"/>
<gene>
    <name evidence="1" type="ORF">QE152_g9320</name>
</gene>